<dbReference type="PANTHER" id="PTHR43504:SF1">
    <property type="entry name" value="ISOCITRATE DEHYDROGENASE [NADP]"/>
    <property type="match status" value="1"/>
</dbReference>
<dbReference type="Proteomes" id="UP000198956">
    <property type="component" value="Unassembled WGS sequence"/>
</dbReference>
<feature type="site" description="Critical for catalysis" evidence="18">
    <location>
        <position position="231"/>
    </location>
</feature>
<evidence type="ECO:0000256" key="16">
    <source>
        <dbReference type="PIRSR" id="PIRSR604439-2"/>
    </source>
</evidence>
<feature type="binding site" evidence="16">
    <location>
        <position position="407"/>
    </location>
    <ligand>
        <name>NADP(+)</name>
        <dbReference type="ChEBI" id="CHEBI:58349"/>
    </ligand>
</feature>
<dbReference type="GO" id="GO:0006099">
    <property type="term" value="P:tricarboxylic acid cycle"/>
    <property type="evidence" value="ECO:0007669"/>
    <property type="project" value="UniProtKB-UniRule"/>
</dbReference>
<dbReference type="Pfam" id="PF00180">
    <property type="entry name" value="Iso_dh"/>
    <property type="match status" value="1"/>
</dbReference>
<reference evidence="22 23" key="1">
    <citation type="submission" date="2016-10" db="EMBL/GenBank/DDBJ databases">
        <authorList>
            <person name="de Groot N.N."/>
        </authorList>
    </citation>
    <scope>NUCLEOTIDE SEQUENCE [LARGE SCALE GENOMIC DNA]</scope>
    <source>
        <strain evidence="22 23">L 420-91</strain>
    </source>
</reference>
<evidence type="ECO:0000256" key="3">
    <source>
        <dbReference type="ARBA" id="ARBA00011738"/>
    </source>
</evidence>
<feature type="binding site" evidence="16">
    <location>
        <position position="105"/>
    </location>
    <ligand>
        <name>NADP(+)</name>
        <dbReference type="ChEBI" id="CHEBI:58349"/>
    </ligand>
</feature>
<evidence type="ECO:0000256" key="17">
    <source>
        <dbReference type="PIRSR" id="PIRSR604439-3"/>
    </source>
</evidence>
<gene>
    <name evidence="22" type="ORF">SAMN04489735_1002119</name>
</gene>
<evidence type="ECO:0000256" key="2">
    <source>
        <dbReference type="ARBA" id="ARBA00007769"/>
    </source>
</evidence>
<evidence type="ECO:0000256" key="11">
    <source>
        <dbReference type="ARBA" id="ARBA00023002"/>
    </source>
</evidence>
<dbReference type="GO" id="GO:0000287">
    <property type="term" value="F:magnesium ion binding"/>
    <property type="evidence" value="ECO:0007669"/>
    <property type="project" value="InterPro"/>
</dbReference>
<comment type="similarity">
    <text evidence="2">Belongs to the isocitrate and isopropylmalate dehydrogenases family.</text>
</comment>
<feature type="binding site" evidence="15">
    <location>
        <position position="116"/>
    </location>
    <ligand>
        <name>D-threo-isocitrate</name>
        <dbReference type="ChEBI" id="CHEBI:15562"/>
    </ligand>
</feature>
<evidence type="ECO:0000256" key="14">
    <source>
        <dbReference type="ARBA" id="ARBA00046127"/>
    </source>
</evidence>
<evidence type="ECO:0000256" key="9">
    <source>
        <dbReference type="ARBA" id="ARBA00022842"/>
    </source>
</evidence>
<feature type="modified residue" description="N6-succinyllysine" evidence="19">
    <location>
        <position position="243"/>
    </location>
</feature>
<evidence type="ECO:0000256" key="18">
    <source>
        <dbReference type="PIRSR" id="PIRSR604439-4"/>
    </source>
</evidence>
<feature type="modified residue" description="N6-succinyllysine" evidence="19">
    <location>
        <position position="101"/>
    </location>
</feature>
<dbReference type="InterPro" id="IPR004439">
    <property type="entry name" value="Isocitrate_DH_NADP_dimer_prok"/>
</dbReference>
<evidence type="ECO:0000256" key="13">
    <source>
        <dbReference type="ARBA" id="ARBA00023554"/>
    </source>
</evidence>
<evidence type="ECO:0000256" key="15">
    <source>
        <dbReference type="PIRSR" id="PIRSR604439-1"/>
    </source>
</evidence>
<comment type="catalytic activity">
    <reaction evidence="13">
        <text>D-threo-isocitrate + NADP(+) = 2-oxoglutarate + CO2 + NADPH</text>
        <dbReference type="Rhea" id="RHEA:19629"/>
        <dbReference type="ChEBI" id="CHEBI:15562"/>
        <dbReference type="ChEBI" id="CHEBI:16526"/>
        <dbReference type="ChEBI" id="CHEBI:16810"/>
        <dbReference type="ChEBI" id="CHEBI:57783"/>
        <dbReference type="ChEBI" id="CHEBI:58349"/>
        <dbReference type="EC" id="1.1.1.42"/>
    </reaction>
</comment>
<evidence type="ECO:0000256" key="1">
    <source>
        <dbReference type="ARBA" id="ARBA00001936"/>
    </source>
</evidence>
<evidence type="ECO:0000256" key="4">
    <source>
        <dbReference type="ARBA" id="ARBA00013013"/>
    </source>
</evidence>
<comment type="cofactor">
    <cofactor evidence="1">
        <name>Mn(2+)</name>
        <dbReference type="ChEBI" id="CHEBI:29035"/>
    </cofactor>
</comment>
<keyword evidence="10 16" id="KW-0521">NADP</keyword>
<organism evidence="22 23">
    <name type="scientific">Aneurinibacillus thermoaerophilus</name>
    <dbReference type="NCBI Taxonomy" id="143495"/>
    <lineage>
        <taxon>Bacteria</taxon>
        <taxon>Bacillati</taxon>
        <taxon>Bacillota</taxon>
        <taxon>Bacilli</taxon>
        <taxon>Bacillales</taxon>
        <taxon>Paenibacillaceae</taxon>
        <taxon>Aneurinibacillus group</taxon>
        <taxon>Aneurinibacillus</taxon>
    </lineage>
</organism>
<proteinExistence type="inferred from homology"/>
<evidence type="ECO:0000313" key="22">
    <source>
        <dbReference type="EMBL" id="SDG75205.1"/>
    </source>
</evidence>
<dbReference type="EMBL" id="FNDE01000002">
    <property type="protein sequence ID" value="SDG75205.1"/>
    <property type="molecule type" value="Genomic_DNA"/>
</dbReference>
<dbReference type="PANTHER" id="PTHR43504">
    <property type="entry name" value="ISOCITRATE DEHYDROGENASE [NADP]"/>
    <property type="match status" value="1"/>
</dbReference>
<dbReference type="EC" id="1.1.1.42" evidence="4 20"/>
<comment type="function">
    <text evidence="14">Catalyzes the oxidative decarboxylation of isocitrate to 2-oxoglutarate and carbon dioxide with the concomitant reduction of NADP(+).</text>
</comment>
<evidence type="ECO:0000256" key="8">
    <source>
        <dbReference type="ARBA" id="ARBA00022723"/>
    </source>
</evidence>
<evidence type="ECO:0000256" key="20">
    <source>
        <dbReference type="RuleBase" id="RU004446"/>
    </source>
</evidence>
<evidence type="ECO:0000256" key="5">
    <source>
        <dbReference type="ARBA" id="ARBA00019562"/>
    </source>
</evidence>
<sequence>MSIFEKYEMPTHGEKITVDSTGKLNVPDNPIIPFIEGDGTGPDIWNAAVRVLDAAVEKAYKGQKKIAWYEVYAGEKAFNKYGEWLPNDTLKAINEYLVAIKGPLTTPVGGGIRSINVALRQELDLYACVRPVQYFKGVPSPVKHPELTNMVIFRENTEDIYAGIEWSADSEEVKKVIAFLQNEMGVKKIRFPETSGIGVKPVSQEGTSRLVRAAIQYAIDNNRRSVTLVHKGNIMKFTEGAFKNWGYEVAEKEFGDKVFTWAQYDRIAAELGKDAANKAQEEAEEAGKIIVKDSIADAFLQQILTRPAEYDVVATLNLNGDYISDALAAQVGGIGIAPGANINYVTGRAIFEATHGTAPKYAGLDKVNPSSVILSGEMMLRHLGWTEAADLVISAIEKTISSKQVTYDFARLMEGATELKCSEFGDALIKNM</sequence>
<comment type="subunit">
    <text evidence="3">Homodimer.</text>
</comment>
<dbReference type="InterPro" id="IPR019818">
    <property type="entry name" value="IsoCit/isopropylmalate_DH_CS"/>
</dbReference>
<keyword evidence="9 17" id="KW-0460">Magnesium</keyword>
<comment type="cofactor">
    <cofactor evidence="17">
        <name>Mg(2+)</name>
        <dbReference type="ChEBI" id="CHEBI:18420"/>
    </cofactor>
    <cofactor evidence="17">
        <name>Mn(2+)</name>
        <dbReference type="ChEBI" id="CHEBI:29035"/>
    </cofactor>
    <text evidence="17">Binds 1 Mg(2+) or Mn(2+) ion per subunit.</text>
</comment>
<feature type="domain" description="Isopropylmalate dehydrogenase-like" evidence="21">
    <location>
        <begin position="31"/>
        <end position="428"/>
    </location>
</feature>
<evidence type="ECO:0000259" key="21">
    <source>
        <dbReference type="SMART" id="SM01329"/>
    </source>
</evidence>
<feature type="binding site" evidence="15">
    <location>
        <position position="120"/>
    </location>
    <ligand>
        <name>D-threo-isocitrate</name>
        <dbReference type="ChEBI" id="CHEBI:15562"/>
    </ligand>
</feature>
<evidence type="ECO:0000313" key="23">
    <source>
        <dbReference type="Proteomes" id="UP000198956"/>
    </source>
</evidence>
<feature type="binding site" evidence="16">
    <location>
        <position position="411"/>
    </location>
    <ligand>
        <name>NADP(+)</name>
        <dbReference type="ChEBI" id="CHEBI:58349"/>
    </ligand>
</feature>
<evidence type="ECO:0000256" key="19">
    <source>
        <dbReference type="PIRSR" id="PIRSR604439-5"/>
    </source>
</evidence>
<dbReference type="Gene3D" id="3.40.718.10">
    <property type="entry name" value="Isopropylmalate Dehydrogenase"/>
    <property type="match status" value="1"/>
</dbReference>
<feature type="site" description="Critical for catalysis" evidence="18">
    <location>
        <position position="161"/>
    </location>
</feature>
<keyword evidence="11" id="KW-0560">Oxidoreductase</keyword>
<evidence type="ECO:0000256" key="7">
    <source>
        <dbReference type="ARBA" id="ARBA00022532"/>
    </source>
</evidence>
<feature type="binding site" evidence="16">
    <location>
        <begin position="355"/>
        <end position="361"/>
    </location>
    <ligand>
        <name>NADP(+)</name>
        <dbReference type="ChEBI" id="CHEBI:58349"/>
    </ligand>
</feature>
<dbReference type="GO" id="GO:0006097">
    <property type="term" value="P:glyoxylate cycle"/>
    <property type="evidence" value="ECO:0007669"/>
    <property type="project" value="UniProtKB-KW"/>
</dbReference>
<dbReference type="NCBIfam" id="NF005425">
    <property type="entry name" value="PRK07006.1"/>
    <property type="match status" value="1"/>
</dbReference>
<dbReference type="GO" id="GO:0051287">
    <property type="term" value="F:NAD binding"/>
    <property type="evidence" value="ECO:0007669"/>
    <property type="project" value="InterPro"/>
</dbReference>
<dbReference type="InterPro" id="IPR024084">
    <property type="entry name" value="IsoPropMal-DH-like_dom"/>
</dbReference>
<feature type="binding site" evidence="16">
    <location>
        <position position="368"/>
    </location>
    <ligand>
        <name>NADP(+)</name>
        <dbReference type="ChEBI" id="CHEBI:58349"/>
    </ligand>
</feature>
<feature type="modified residue" description="N6-acetyllysine" evidence="19">
    <location>
        <position position="143"/>
    </location>
</feature>
<dbReference type="NCBIfam" id="TIGR00183">
    <property type="entry name" value="prok_nadp_idh"/>
    <property type="match status" value="1"/>
</dbReference>
<protein>
    <recommendedName>
        <fullName evidence="5 20">Isocitrate dehydrogenase [NADP]</fullName>
        <ecNumber evidence="4 20">1.1.1.42</ecNumber>
    </recommendedName>
</protein>
<dbReference type="SMART" id="SM01329">
    <property type="entry name" value="Iso_dh"/>
    <property type="match status" value="1"/>
</dbReference>
<dbReference type="SUPFAM" id="SSF53659">
    <property type="entry name" value="Isocitrate/Isopropylmalate dehydrogenase-like"/>
    <property type="match status" value="1"/>
</dbReference>
<feature type="modified residue" description="Phosphoserine" evidence="19">
    <location>
        <position position="114"/>
    </location>
</feature>
<feature type="binding site" evidence="15">
    <location>
        <position position="114"/>
    </location>
    <ligand>
        <name>D-threo-isocitrate</name>
        <dbReference type="ChEBI" id="CHEBI:15562"/>
    </ligand>
</feature>
<keyword evidence="12 17" id="KW-0464">Manganese</keyword>
<evidence type="ECO:0000256" key="6">
    <source>
        <dbReference type="ARBA" id="ARBA00022435"/>
    </source>
</evidence>
<keyword evidence="6 20" id="KW-0329">Glyoxylate bypass</keyword>
<feature type="binding site" evidence="15">
    <location>
        <position position="130"/>
    </location>
    <ligand>
        <name>D-threo-isocitrate</name>
        <dbReference type="ChEBI" id="CHEBI:15562"/>
    </ligand>
</feature>
<evidence type="ECO:0000256" key="10">
    <source>
        <dbReference type="ARBA" id="ARBA00022857"/>
    </source>
</evidence>
<keyword evidence="8 20" id="KW-0479">Metal-binding</keyword>
<keyword evidence="7 20" id="KW-0816">Tricarboxylic acid cycle</keyword>
<name>A0A1G7WTB3_ANETH</name>
<dbReference type="AlphaFoldDB" id="A0A1G7WTB3"/>
<feature type="binding site" evidence="15">
    <location>
        <position position="154"/>
    </location>
    <ligand>
        <name>D-threo-isocitrate</name>
        <dbReference type="ChEBI" id="CHEBI:15562"/>
    </ligand>
</feature>
<accession>A0A1G7WTB3</accession>
<dbReference type="PROSITE" id="PS00470">
    <property type="entry name" value="IDH_IMDH"/>
    <property type="match status" value="1"/>
</dbReference>
<feature type="binding site" evidence="17">
    <location>
        <position position="321"/>
    </location>
    <ligand>
        <name>Mg(2+)</name>
        <dbReference type="ChEBI" id="CHEBI:18420"/>
    </ligand>
</feature>
<dbReference type="GO" id="GO:0004450">
    <property type="term" value="F:isocitrate dehydrogenase (NADP+) activity"/>
    <property type="evidence" value="ECO:0007669"/>
    <property type="project" value="UniProtKB-UniRule"/>
</dbReference>
<evidence type="ECO:0000256" key="12">
    <source>
        <dbReference type="ARBA" id="ARBA00023211"/>
    </source>
</evidence>